<dbReference type="Proteomes" id="UP000887579">
    <property type="component" value="Unplaced"/>
</dbReference>
<evidence type="ECO:0000313" key="2">
    <source>
        <dbReference type="WBParaSite" id="ES5_v2.g9724.t1"/>
    </source>
</evidence>
<organism evidence="1 2">
    <name type="scientific">Panagrolaimus sp. ES5</name>
    <dbReference type="NCBI Taxonomy" id="591445"/>
    <lineage>
        <taxon>Eukaryota</taxon>
        <taxon>Metazoa</taxon>
        <taxon>Ecdysozoa</taxon>
        <taxon>Nematoda</taxon>
        <taxon>Chromadorea</taxon>
        <taxon>Rhabditida</taxon>
        <taxon>Tylenchina</taxon>
        <taxon>Panagrolaimomorpha</taxon>
        <taxon>Panagrolaimoidea</taxon>
        <taxon>Panagrolaimidae</taxon>
        <taxon>Panagrolaimus</taxon>
    </lineage>
</organism>
<dbReference type="WBParaSite" id="ES5_v2.g9724.t1">
    <property type="protein sequence ID" value="ES5_v2.g9724.t1"/>
    <property type="gene ID" value="ES5_v2.g9724"/>
</dbReference>
<evidence type="ECO:0000313" key="1">
    <source>
        <dbReference type="Proteomes" id="UP000887579"/>
    </source>
</evidence>
<reference evidence="2" key="1">
    <citation type="submission" date="2022-11" db="UniProtKB">
        <authorList>
            <consortium name="WormBaseParasite"/>
        </authorList>
    </citation>
    <scope>IDENTIFICATION</scope>
</reference>
<protein>
    <submittedName>
        <fullName evidence="2">Uncharacterized protein</fullName>
    </submittedName>
</protein>
<sequence>MSPDPSSLMYCDHHTTTTSSTFNNFHNKRDQHQQQQQQLEELYDYHESPLSLELSPPISKSKIIVLGNSGVGKTSIIYSHKYGGTGFLAHSATIGASYINCNVVVDKDPIQLQIWDTAGQERFKCMVPMYMRNATAAIIVYDITCRKSFEEVDKWVSELYRCSGIRDPIIFLIGNKLDLECSRQVTEGEGITKAAKLNAHFFEVSAYKTAIIDSVFATLAEAVHDRMKEDSITTSEPYSPSSTSTSSRESPIFRLLTSPLNRSRSSSGDSNHQAKKDRGCCIS</sequence>
<accession>A0AC34GZ16</accession>
<name>A0AC34GZ16_9BILA</name>
<proteinExistence type="predicted"/>